<keyword evidence="9" id="KW-0539">Nucleus</keyword>
<evidence type="ECO:0000313" key="13">
    <source>
        <dbReference type="Proteomes" id="UP000237105"/>
    </source>
</evidence>
<reference evidence="13" key="1">
    <citation type="submission" date="2016-06" db="EMBL/GenBank/DDBJ databases">
        <title>Parallel loss of symbiosis genes in relatives of nitrogen-fixing non-legume Parasponia.</title>
        <authorList>
            <person name="Van Velzen R."/>
            <person name="Holmer R."/>
            <person name="Bu F."/>
            <person name="Rutten L."/>
            <person name="Van Zeijl A."/>
            <person name="Liu W."/>
            <person name="Santuari L."/>
            <person name="Cao Q."/>
            <person name="Sharma T."/>
            <person name="Shen D."/>
            <person name="Roswanjaya Y."/>
            <person name="Wardhani T."/>
            <person name="Kalhor M.S."/>
            <person name="Jansen J."/>
            <person name="Van den Hoogen J."/>
            <person name="Gungor B."/>
            <person name="Hartog M."/>
            <person name="Hontelez J."/>
            <person name="Verver J."/>
            <person name="Yang W.-C."/>
            <person name="Schijlen E."/>
            <person name="Repin R."/>
            <person name="Schilthuizen M."/>
            <person name="Schranz E."/>
            <person name="Heidstra R."/>
            <person name="Miyata K."/>
            <person name="Fedorova E."/>
            <person name="Kohlen W."/>
            <person name="Bisseling T."/>
            <person name="Smit S."/>
            <person name="Geurts R."/>
        </authorList>
    </citation>
    <scope>NUCLEOTIDE SEQUENCE [LARGE SCALE GENOMIC DNA]</scope>
    <source>
        <strain evidence="13">cv. WU1-14</strain>
    </source>
</reference>
<dbReference type="Pfam" id="PF00320">
    <property type="entry name" value="GATA"/>
    <property type="match status" value="1"/>
</dbReference>
<evidence type="ECO:0000313" key="12">
    <source>
        <dbReference type="EMBL" id="PON76790.1"/>
    </source>
</evidence>
<evidence type="ECO:0000256" key="9">
    <source>
        <dbReference type="ARBA" id="ARBA00023242"/>
    </source>
</evidence>
<gene>
    <name evidence="12" type="ORF">PanWU01x14_031100</name>
</gene>
<comment type="caution">
    <text evidence="12">The sequence shown here is derived from an EMBL/GenBank/DDBJ whole genome shotgun (WGS) entry which is preliminary data.</text>
</comment>
<proteinExistence type="inferred from homology"/>
<dbReference type="GO" id="GO:0006355">
    <property type="term" value="P:regulation of DNA-templated transcription"/>
    <property type="evidence" value="ECO:0007669"/>
    <property type="project" value="InterPro"/>
</dbReference>
<dbReference type="InterPro" id="IPR000679">
    <property type="entry name" value="Znf_GATA"/>
</dbReference>
<evidence type="ECO:0000256" key="1">
    <source>
        <dbReference type="ARBA" id="ARBA00005694"/>
    </source>
</evidence>
<dbReference type="SMART" id="SM00401">
    <property type="entry name" value="ZnF_GATA"/>
    <property type="match status" value="1"/>
</dbReference>
<keyword evidence="5" id="KW-0805">Transcription regulation</keyword>
<dbReference type="CDD" id="cd00202">
    <property type="entry name" value="ZnF_GATA"/>
    <property type="match status" value="1"/>
</dbReference>
<keyword evidence="13" id="KW-1185">Reference proteome</keyword>
<dbReference type="PANTHER" id="PTHR45658:SF134">
    <property type="entry name" value="GATA TYPE ZINC FINGER TRANSCRIPTION FACTOR FAMILY PROTEIN"/>
    <property type="match status" value="1"/>
</dbReference>
<dbReference type="PANTHER" id="PTHR45658">
    <property type="entry name" value="GATA TRANSCRIPTION FACTOR"/>
    <property type="match status" value="1"/>
</dbReference>
<feature type="domain" description="GATA-type" evidence="11">
    <location>
        <begin position="215"/>
        <end position="251"/>
    </location>
</feature>
<evidence type="ECO:0000256" key="4">
    <source>
        <dbReference type="ARBA" id="ARBA00022833"/>
    </source>
</evidence>
<dbReference type="GO" id="GO:0008270">
    <property type="term" value="F:zinc ion binding"/>
    <property type="evidence" value="ECO:0007669"/>
    <property type="project" value="UniProtKB-KW"/>
</dbReference>
<accession>A0A2P5DU17</accession>
<dbReference type="Proteomes" id="UP000237105">
    <property type="component" value="Unassembled WGS sequence"/>
</dbReference>
<sequence>MVYSLDFDGAPKDFFDILDFPLEDVEMGPDRDDWTDMQFYDLPLDFSEGFSTGFVGGVKNDCPKETRPNINLPNSYDNACRLKEFPSASAGDILRSLDSFDSKHGRLFKTSSPVSILESTSSCFGENQKPVYQKFIPVKRARTKRSRSRRSNFNQLCSIFSHSEFSSSPKSNHLEPDSRTFHTGKMFKPAVKRPFRTKKTMFHVSGVENFNFEEQSTTKRCTHCEVTNTPQWREGPLGPKTLCNACGVRYRSGRLFPEYRPAASPTFVPSVHSNSHKKVLEMRGKASQSTNSIRAGVELCCRSQSGKSVRQLIV</sequence>
<dbReference type="InterPro" id="IPR013088">
    <property type="entry name" value="Znf_NHR/GATA"/>
</dbReference>
<dbReference type="Gene3D" id="3.30.50.10">
    <property type="entry name" value="Erythroid Transcription Factor GATA-1, subunit A"/>
    <property type="match status" value="1"/>
</dbReference>
<evidence type="ECO:0000256" key="6">
    <source>
        <dbReference type="ARBA" id="ARBA00023125"/>
    </source>
</evidence>
<name>A0A2P5DU17_PARAD</name>
<keyword evidence="4" id="KW-0862">Zinc</keyword>
<evidence type="ECO:0000256" key="8">
    <source>
        <dbReference type="ARBA" id="ARBA00023163"/>
    </source>
</evidence>
<keyword evidence="6" id="KW-0238">DNA-binding</keyword>
<dbReference type="GO" id="GO:0005634">
    <property type="term" value="C:nucleus"/>
    <property type="evidence" value="ECO:0007669"/>
    <property type="project" value="TreeGrafter"/>
</dbReference>
<dbReference type="GO" id="GO:0030154">
    <property type="term" value="P:cell differentiation"/>
    <property type="evidence" value="ECO:0007669"/>
    <property type="project" value="TreeGrafter"/>
</dbReference>
<dbReference type="AlphaFoldDB" id="A0A2P5DU17"/>
<dbReference type="PROSITE" id="PS50114">
    <property type="entry name" value="GATA_ZN_FINGER_2"/>
    <property type="match status" value="1"/>
</dbReference>
<keyword evidence="2" id="KW-0479">Metal-binding</keyword>
<dbReference type="EMBL" id="JXTB01000016">
    <property type="protein sequence ID" value="PON76790.1"/>
    <property type="molecule type" value="Genomic_DNA"/>
</dbReference>
<comment type="similarity">
    <text evidence="1">Belongs to the type IV zinc-finger family. Class A subfamily.</text>
</comment>
<organism evidence="12 13">
    <name type="scientific">Parasponia andersonii</name>
    <name type="common">Sponia andersonii</name>
    <dbReference type="NCBI Taxonomy" id="3476"/>
    <lineage>
        <taxon>Eukaryota</taxon>
        <taxon>Viridiplantae</taxon>
        <taxon>Streptophyta</taxon>
        <taxon>Embryophyta</taxon>
        <taxon>Tracheophyta</taxon>
        <taxon>Spermatophyta</taxon>
        <taxon>Magnoliopsida</taxon>
        <taxon>eudicotyledons</taxon>
        <taxon>Gunneridae</taxon>
        <taxon>Pentapetalae</taxon>
        <taxon>rosids</taxon>
        <taxon>fabids</taxon>
        <taxon>Rosales</taxon>
        <taxon>Cannabaceae</taxon>
        <taxon>Parasponia</taxon>
    </lineage>
</organism>
<keyword evidence="7" id="KW-0010">Activator</keyword>
<keyword evidence="3 10" id="KW-0863">Zinc-finger</keyword>
<dbReference type="SUPFAM" id="SSF57716">
    <property type="entry name" value="Glucocorticoid receptor-like (DNA-binding domain)"/>
    <property type="match status" value="1"/>
</dbReference>
<dbReference type="InterPro" id="IPR051140">
    <property type="entry name" value="GATA_TF"/>
</dbReference>
<dbReference type="FunFam" id="3.30.50.10:FF:000018">
    <property type="entry name" value="GATA transcription factor"/>
    <property type="match status" value="1"/>
</dbReference>
<evidence type="ECO:0000256" key="10">
    <source>
        <dbReference type="PROSITE-ProRule" id="PRU00094"/>
    </source>
</evidence>
<dbReference type="OrthoDB" id="2162994at2759"/>
<evidence type="ECO:0000256" key="7">
    <source>
        <dbReference type="ARBA" id="ARBA00023159"/>
    </source>
</evidence>
<evidence type="ECO:0000256" key="2">
    <source>
        <dbReference type="ARBA" id="ARBA00022723"/>
    </source>
</evidence>
<evidence type="ECO:0000256" key="5">
    <source>
        <dbReference type="ARBA" id="ARBA00023015"/>
    </source>
</evidence>
<evidence type="ECO:0000256" key="3">
    <source>
        <dbReference type="ARBA" id="ARBA00022771"/>
    </source>
</evidence>
<evidence type="ECO:0000259" key="11">
    <source>
        <dbReference type="PROSITE" id="PS50114"/>
    </source>
</evidence>
<dbReference type="PROSITE" id="PS00344">
    <property type="entry name" value="GATA_ZN_FINGER_1"/>
    <property type="match status" value="1"/>
</dbReference>
<keyword evidence="8" id="KW-0804">Transcription</keyword>
<protein>
    <submittedName>
        <fullName evidence="12">GATA transcription factor</fullName>
    </submittedName>
</protein>
<dbReference type="GO" id="GO:0043565">
    <property type="term" value="F:sequence-specific DNA binding"/>
    <property type="evidence" value="ECO:0007669"/>
    <property type="project" value="InterPro"/>
</dbReference>